<comment type="subcellular location">
    <subcellularLocation>
        <location evidence="1">Cell membrane</location>
        <topology evidence="1">Multi-pass membrane protein</topology>
    </subcellularLocation>
</comment>
<dbReference type="InterPro" id="IPR000522">
    <property type="entry name" value="ABC_transptr_permease_BtuC"/>
</dbReference>
<dbReference type="EMBL" id="CP014687">
    <property type="protein sequence ID" value="AQT05824.1"/>
    <property type="molecule type" value="Genomic_DNA"/>
</dbReference>
<dbReference type="RefSeq" id="WP_077931550.1">
    <property type="nucleotide sequence ID" value="NZ_CP014687.1"/>
</dbReference>
<reference evidence="9 10" key="1">
    <citation type="submission" date="2016-03" db="EMBL/GenBank/DDBJ databases">
        <title>Acetic acid bacteria sequencing.</title>
        <authorList>
            <person name="Brandt J."/>
            <person name="Jakob F."/>
            <person name="Vogel R.F."/>
        </authorList>
    </citation>
    <scope>NUCLEOTIDE SEQUENCE [LARGE SCALE GENOMIC DNA]</scope>
    <source>
        <strain evidence="9 10">TMW2.1084</strain>
    </source>
</reference>
<dbReference type="CDD" id="cd06550">
    <property type="entry name" value="TM_ABC_iron-siderophores_like"/>
    <property type="match status" value="1"/>
</dbReference>
<evidence type="ECO:0000256" key="7">
    <source>
        <dbReference type="ARBA" id="ARBA00023136"/>
    </source>
</evidence>
<dbReference type="PANTHER" id="PTHR30472:SF25">
    <property type="entry name" value="ABC TRANSPORTER PERMEASE PROTEIN MJ0876-RELATED"/>
    <property type="match status" value="1"/>
</dbReference>
<evidence type="ECO:0000313" key="10">
    <source>
        <dbReference type="Proteomes" id="UP000189055"/>
    </source>
</evidence>
<proteinExistence type="inferred from homology"/>
<name>A0A1U9LH84_9PROT</name>
<feature type="transmembrane region" description="Helical" evidence="8">
    <location>
        <begin position="328"/>
        <end position="345"/>
    </location>
</feature>
<evidence type="ECO:0000313" key="9">
    <source>
        <dbReference type="EMBL" id="AQT05824.1"/>
    </source>
</evidence>
<dbReference type="Gene3D" id="1.10.3470.10">
    <property type="entry name" value="ABC transporter involved in vitamin B12 uptake, BtuC"/>
    <property type="match status" value="1"/>
</dbReference>
<sequence length="354" mass="35977">MSLARRRAVLFLCALCPVLIVAVGISLNVGATGVHLTALWHGGLQGGIEAGNSADRVVLTQIRGPRVVMAGLTGAALAVAGAVMQGLFRNPLADPGLIGVSSGAALATACVLVLGGAWLDLGAGGGHVALLSTAWAVPLAGMLGSFVAACALYLFATRGGATSVSMILLAGVAFSAFSGALTGILIFRANDTALRDLTFWTMGSFAGATWPRIGLLCPFLLVAGWVAACLASPLNALLLGESDARLMGYPVERIKRLAMFAVACAVGPAVSFVGAIGFVGVVVPHLVRLVTGPDHRLVLPGSALLGAILLIAADTLARVIAMPADVPVGIVTAVLGTPVFVWLLTRVHDRERLA</sequence>
<dbReference type="InterPro" id="IPR037294">
    <property type="entry name" value="ABC_BtuC-like"/>
</dbReference>
<evidence type="ECO:0000256" key="6">
    <source>
        <dbReference type="ARBA" id="ARBA00022989"/>
    </source>
</evidence>
<keyword evidence="5 8" id="KW-0812">Transmembrane</keyword>
<feature type="transmembrane region" description="Helical" evidence="8">
    <location>
        <begin position="257"/>
        <end position="283"/>
    </location>
</feature>
<feature type="transmembrane region" description="Helical" evidence="8">
    <location>
        <begin position="209"/>
        <end position="236"/>
    </location>
</feature>
<keyword evidence="3" id="KW-0813">Transport</keyword>
<feature type="transmembrane region" description="Helical" evidence="8">
    <location>
        <begin position="303"/>
        <end position="321"/>
    </location>
</feature>
<feature type="transmembrane region" description="Helical" evidence="8">
    <location>
        <begin position="134"/>
        <end position="155"/>
    </location>
</feature>
<organism evidence="9 10">
    <name type="scientific">Acetobacter persici</name>
    <dbReference type="NCBI Taxonomy" id="1076596"/>
    <lineage>
        <taxon>Bacteria</taxon>
        <taxon>Pseudomonadati</taxon>
        <taxon>Pseudomonadota</taxon>
        <taxon>Alphaproteobacteria</taxon>
        <taxon>Acetobacterales</taxon>
        <taxon>Acetobacteraceae</taxon>
        <taxon>Acetobacter</taxon>
    </lineage>
</organism>
<dbReference type="FunFam" id="1.10.3470.10:FF:000001">
    <property type="entry name" value="Vitamin B12 ABC transporter permease BtuC"/>
    <property type="match status" value="1"/>
</dbReference>
<dbReference type="GO" id="GO:0033214">
    <property type="term" value="P:siderophore-iron import into cell"/>
    <property type="evidence" value="ECO:0007669"/>
    <property type="project" value="TreeGrafter"/>
</dbReference>
<dbReference type="STRING" id="1076596.A0U91_14440"/>
<protein>
    <submittedName>
        <fullName evidence="9">Iron ABC transporter</fullName>
    </submittedName>
</protein>
<dbReference type="KEGG" id="aper:A0U91_14440"/>
<gene>
    <name evidence="9" type="ORF">A0U91_14440</name>
</gene>
<dbReference type="Pfam" id="PF01032">
    <property type="entry name" value="FecCD"/>
    <property type="match status" value="1"/>
</dbReference>
<evidence type="ECO:0000256" key="3">
    <source>
        <dbReference type="ARBA" id="ARBA00022448"/>
    </source>
</evidence>
<dbReference type="Proteomes" id="UP000189055">
    <property type="component" value="Chromosome"/>
</dbReference>
<dbReference type="GO" id="GO:0022857">
    <property type="term" value="F:transmembrane transporter activity"/>
    <property type="evidence" value="ECO:0007669"/>
    <property type="project" value="InterPro"/>
</dbReference>
<keyword evidence="4" id="KW-1003">Cell membrane</keyword>
<evidence type="ECO:0000256" key="8">
    <source>
        <dbReference type="SAM" id="Phobius"/>
    </source>
</evidence>
<dbReference type="SUPFAM" id="SSF81345">
    <property type="entry name" value="ABC transporter involved in vitamin B12 uptake, BtuC"/>
    <property type="match status" value="1"/>
</dbReference>
<dbReference type="PANTHER" id="PTHR30472">
    <property type="entry name" value="FERRIC ENTEROBACTIN TRANSPORT SYSTEM PERMEASE PROTEIN"/>
    <property type="match status" value="1"/>
</dbReference>
<comment type="similarity">
    <text evidence="2">Belongs to the binding-protein-dependent transport system permease family. FecCD subfamily.</text>
</comment>
<evidence type="ECO:0000256" key="1">
    <source>
        <dbReference type="ARBA" id="ARBA00004651"/>
    </source>
</evidence>
<feature type="transmembrane region" description="Helical" evidence="8">
    <location>
        <begin position="96"/>
        <end position="119"/>
    </location>
</feature>
<accession>A0A1U9LH84</accession>
<feature type="transmembrane region" description="Helical" evidence="8">
    <location>
        <begin position="67"/>
        <end position="84"/>
    </location>
</feature>
<keyword evidence="6 8" id="KW-1133">Transmembrane helix</keyword>
<evidence type="ECO:0000256" key="4">
    <source>
        <dbReference type="ARBA" id="ARBA00022475"/>
    </source>
</evidence>
<evidence type="ECO:0000256" key="2">
    <source>
        <dbReference type="ARBA" id="ARBA00007935"/>
    </source>
</evidence>
<dbReference type="AlphaFoldDB" id="A0A1U9LH84"/>
<keyword evidence="7 8" id="KW-0472">Membrane</keyword>
<feature type="transmembrane region" description="Helical" evidence="8">
    <location>
        <begin position="167"/>
        <end position="189"/>
    </location>
</feature>
<evidence type="ECO:0000256" key="5">
    <source>
        <dbReference type="ARBA" id="ARBA00022692"/>
    </source>
</evidence>
<dbReference type="GO" id="GO:0005886">
    <property type="term" value="C:plasma membrane"/>
    <property type="evidence" value="ECO:0007669"/>
    <property type="project" value="UniProtKB-SubCell"/>
</dbReference>